<dbReference type="AlphaFoldDB" id="A0A9Q9X038"/>
<evidence type="ECO:0000256" key="1">
    <source>
        <dbReference type="SAM" id="MobiDB-lite"/>
    </source>
</evidence>
<dbReference type="KEGG" id="ccar:122139413"/>
<dbReference type="GeneID" id="122139413"/>
<dbReference type="PANTHER" id="PTHR31025:SF27">
    <property type="entry name" value="SI:CH211-193K19.2-RELATED"/>
    <property type="match status" value="1"/>
</dbReference>
<evidence type="ECO:0000313" key="3">
    <source>
        <dbReference type="RefSeq" id="XP_042592752.1"/>
    </source>
</evidence>
<feature type="region of interest" description="Disordered" evidence="1">
    <location>
        <begin position="98"/>
        <end position="121"/>
    </location>
</feature>
<evidence type="ECO:0000313" key="4">
    <source>
        <dbReference type="RefSeq" id="XP_042592753.1"/>
    </source>
</evidence>
<accession>A0A9Q9X038</accession>
<evidence type="ECO:0000313" key="2">
    <source>
        <dbReference type="RefSeq" id="XP_042592751.1"/>
    </source>
</evidence>
<dbReference type="RefSeq" id="XP_042592753.1">
    <property type="nucleotide sequence ID" value="XM_042736819.1"/>
</dbReference>
<dbReference type="RefSeq" id="XP_042592754.1">
    <property type="nucleotide sequence ID" value="XM_042736820.1"/>
</dbReference>
<sequence length="596" mass="67412">MASFKLRVIWGDDNSQRLTFSDGMPASLNVLSKKIENECGLQGQQFRLQYMDKDFNEFMNLTSVSDLTDKDTVRVVFFTSRSSSSSHMPDEFSPLAHCNSSESCDADNENSSAETSDADILSSSTSARSSLWPTPFILPRFSYDVQLKLNHGNSAFRNNGQFLIPDPKLKSGILDALAEEIINYKAYPSDSEFSDVAKALVAKHPCLKEQGSASGYSGWKMSLKFKLANYRSKLRRLGCPEVTVNALKHKPEGKHSPAFGVKKPKKAEVNYCPVFPAGETAESQEKMRVELLAEQKKRNNDETVRKMMDMTFAYRRHEVVHDSPLVADFRSRWPALFQVREINAEFRRITTLPLQSKFLSQLDWFSDDLLKVFTKKGGVVRKRIQDVMVPMSQKATIETKRECILKGLCIYLNEDPQDLVREYLDVDFASNEADIKKTVLGIYVVKHEFADTTEDPEDIGIVLEGVEVLSGLGNVALATAMLLGLIYSLNLTYPQELHYTFEVLQKIILELDSHKLSCQSTGTENKTLHLESVSGAVFEGPFVFKLYAISHVCTFLSRGHLIFQNFGLLVQLNVYHVYKYEQESMQFIKCVCPFLN</sequence>
<dbReference type="RefSeq" id="XP_042592755.1">
    <property type="nucleotide sequence ID" value="XM_042736821.1"/>
</dbReference>
<dbReference type="RefSeq" id="XP_042592752.1">
    <property type="nucleotide sequence ID" value="XM_042736818.1"/>
</dbReference>
<reference evidence="2 3" key="1">
    <citation type="submission" date="2025-04" db="UniProtKB">
        <authorList>
            <consortium name="RefSeq"/>
        </authorList>
    </citation>
    <scope>IDENTIFICATION</scope>
    <source>
        <tissue evidence="2 3">Muscle</tissue>
    </source>
</reference>
<gene>
    <name evidence="2 3 4 5 6" type="primary">LOC122139413</name>
</gene>
<evidence type="ECO:0000313" key="6">
    <source>
        <dbReference type="RefSeq" id="XP_042592755.1"/>
    </source>
</evidence>
<organism evidence="5">
    <name type="scientific">Cyprinus carpio</name>
    <name type="common">Common carp</name>
    <dbReference type="NCBI Taxonomy" id="7962"/>
    <lineage>
        <taxon>Eukaryota</taxon>
        <taxon>Metazoa</taxon>
        <taxon>Chordata</taxon>
        <taxon>Craniata</taxon>
        <taxon>Vertebrata</taxon>
        <taxon>Euteleostomi</taxon>
        <taxon>Actinopterygii</taxon>
        <taxon>Neopterygii</taxon>
        <taxon>Teleostei</taxon>
        <taxon>Ostariophysi</taxon>
        <taxon>Cypriniformes</taxon>
        <taxon>Cyprinidae</taxon>
        <taxon>Cyprininae</taxon>
        <taxon>Cyprinus</taxon>
    </lineage>
</organism>
<evidence type="ECO:0000313" key="5">
    <source>
        <dbReference type="RefSeq" id="XP_042592754.1"/>
    </source>
</evidence>
<feature type="compositionally biased region" description="Polar residues" evidence="1">
    <location>
        <begin position="98"/>
        <end position="115"/>
    </location>
</feature>
<name>A0A9Q9X038_CYPCA</name>
<dbReference type="Proteomes" id="UP001155660">
    <property type="component" value="Chromosome B13"/>
</dbReference>
<dbReference type="RefSeq" id="XP_042592751.1">
    <property type="nucleotide sequence ID" value="XM_042736817.1"/>
</dbReference>
<dbReference type="PANTHER" id="PTHR31025">
    <property type="entry name" value="SI:CH211-196P9.1-RELATED"/>
    <property type="match status" value="1"/>
</dbReference>
<dbReference type="OrthoDB" id="8952220at2759"/>
<proteinExistence type="predicted"/>
<protein>
    <submittedName>
        <fullName evidence="2 3">Sterile alpha motif domain-containing protein 3-like</fullName>
    </submittedName>
</protein>